<proteinExistence type="predicted"/>
<dbReference type="AlphaFoldDB" id="A0A8D2DYC0"/>
<sequence>MGHSGNAGWGAPSAQGGGREPLRWPWRDGEGFHCFAEVACVGGPWPPGQPWTWHLPTHLPAPHSTCQPA</sequence>
<accession>A0A8D2DYC0</accession>
<dbReference type="Proteomes" id="UP000694564">
    <property type="component" value="Chromosome 3"/>
</dbReference>
<reference evidence="2" key="2">
    <citation type="submission" date="2025-09" db="UniProtKB">
        <authorList>
            <consortium name="Ensembl"/>
        </authorList>
    </citation>
    <scope>IDENTIFICATION</scope>
</reference>
<organism evidence="2 3">
    <name type="scientific">Sciurus vulgaris</name>
    <name type="common">Eurasian red squirrel</name>
    <dbReference type="NCBI Taxonomy" id="55149"/>
    <lineage>
        <taxon>Eukaryota</taxon>
        <taxon>Metazoa</taxon>
        <taxon>Chordata</taxon>
        <taxon>Craniata</taxon>
        <taxon>Vertebrata</taxon>
        <taxon>Euteleostomi</taxon>
        <taxon>Mammalia</taxon>
        <taxon>Eutheria</taxon>
        <taxon>Euarchontoglires</taxon>
        <taxon>Glires</taxon>
        <taxon>Rodentia</taxon>
        <taxon>Sciuromorpha</taxon>
        <taxon>Sciuridae</taxon>
        <taxon>Sciurinae</taxon>
        <taxon>Sciurini</taxon>
        <taxon>Sciurus</taxon>
    </lineage>
</organism>
<keyword evidence="3" id="KW-1185">Reference proteome</keyword>
<feature type="region of interest" description="Disordered" evidence="1">
    <location>
        <begin position="1"/>
        <end position="24"/>
    </location>
</feature>
<protein>
    <submittedName>
        <fullName evidence="2">Uncharacterized protein</fullName>
    </submittedName>
</protein>
<evidence type="ECO:0000313" key="3">
    <source>
        <dbReference type="Proteomes" id="UP000694564"/>
    </source>
</evidence>
<reference evidence="2" key="1">
    <citation type="submission" date="2025-08" db="UniProtKB">
        <authorList>
            <consortium name="Ensembl"/>
        </authorList>
    </citation>
    <scope>IDENTIFICATION</scope>
</reference>
<dbReference type="Ensembl" id="ENSSVLT00005033818.1">
    <property type="protein sequence ID" value="ENSSVLP00005030447.1"/>
    <property type="gene ID" value="ENSSVLG00005024019.1"/>
</dbReference>
<evidence type="ECO:0000256" key="1">
    <source>
        <dbReference type="SAM" id="MobiDB-lite"/>
    </source>
</evidence>
<evidence type="ECO:0000313" key="2">
    <source>
        <dbReference type="Ensembl" id="ENSSVLP00005030447.1"/>
    </source>
</evidence>
<name>A0A8D2DYC0_SCIVU</name>